<proteinExistence type="predicted"/>
<feature type="domain" description="Neurotransmitter-gated ion-channel ligand-binding" evidence="13">
    <location>
        <begin position="39"/>
        <end position="243"/>
    </location>
</feature>
<keyword evidence="9" id="KW-0407">Ion channel</keyword>
<evidence type="ECO:0000256" key="6">
    <source>
        <dbReference type="ARBA" id="ARBA00023136"/>
    </source>
</evidence>
<evidence type="ECO:0000256" key="9">
    <source>
        <dbReference type="ARBA" id="ARBA00023303"/>
    </source>
</evidence>
<comment type="subcellular location">
    <subcellularLocation>
        <location evidence="10">Synaptic cell membrane</location>
        <topology evidence="10">Multi-pass membrane protein</topology>
    </subcellularLocation>
</comment>
<evidence type="ECO:0000256" key="7">
    <source>
        <dbReference type="ARBA" id="ARBA00023170"/>
    </source>
</evidence>
<dbReference type="OMA" id="VICNIRI"/>
<dbReference type="FunFam" id="2.70.170.10:FF:000028">
    <property type="entry name" value="AcetylCholine Receptor"/>
    <property type="match status" value="1"/>
</dbReference>
<dbReference type="PANTHER" id="PTHR18945">
    <property type="entry name" value="NEUROTRANSMITTER GATED ION CHANNEL"/>
    <property type="match status" value="1"/>
</dbReference>
<reference evidence="14 15" key="1">
    <citation type="submission" date="2013-11" db="EMBL/GenBank/DDBJ databases">
        <title>Genome sequencing of Stegodyphus mimosarum.</title>
        <authorList>
            <person name="Bechsgaard J."/>
        </authorList>
    </citation>
    <scope>NUCLEOTIDE SEQUENCE [LARGE SCALE GENOMIC DNA]</scope>
</reference>
<dbReference type="Gene3D" id="2.70.170.10">
    <property type="entry name" value="Neurotransmitter-gated ion-channel ligand-binding domain"/>
    <property type="match status" value="1"/>
</dbReference>
<evidence type="ECO:0000256" key="11">
    <source>
        <dbReference type="SAM" id="MobiDB-lite"/>
    </source>
</evidence>
<dbReference type="STRING" id="407821.A0A087U2L3"/>
<dbReference type="Pfam" id="PF02931">
    <property type="entry name" value="Neur_chan_LBD"/>
    <property type="match status" value="1"/>
</dbReference>
<keyword evidence="15" id="KW-1185">Reference proteome</keyword>
<dbReference type="InterPro" id="IPR002394">
    <property type="entry name" value="Nicotinic_acetylcholine_rcpt"/>
</dbReference>
<evidence type="ECO:0000259" key="13">
    <source>
        <dbReference type="Pfam" id="PF02931"/>
    </source>
</evidence>
<evidence type="ECO:0000256" key="10">
    <source>
        <dbReference type="ARBA" id="ARBA00034099"/>
    </source>
</evidence>
<keyword evidence="5" id="KW-0406">Ion transport</keyword>
<dbReference type="EMBL" id="KK117861">
    <property type="protein sequence ID" value="KFM71602.1"/>
    <property type="molecule type" value="Genomic_DNA"/>
</dbReference>
<keyword evidence="3" id="KW-0812">Transmembrane</keyword>
<dbReference type="InterPro" id="IPR036734">
    <property type="entry name" value="Neur_chan_lig-bd_sf"/>
</dbReference>
<dbReference type="InterPro" id="IPR006202">
    <property type="entry name" value="Neur_chan_lig-bd"/>
</dbReference>
<dbReference type="Proteomes" id="UP000054359">
    <property type="component" value="Unassembled WGS sequence"/>
</dbReference>
<dbReference type="GO" id="GO:0045211">
    <property type="term" value="C:postsynaptic membrane"/>
    <property type="evidence" value="ECO:0007669"/>
    <property type="project" value="InterPro"/>
</dbReference>
<name>A0A087U2L3_STEMI</name>
<keyword evidence="1" id="KW-0813">Transport</keyword>
<feature type="chain" id="PRO_5001830192" evidence="12">
    <location>
        <begin position="21"/>
        <end position="272"/>
    </location>
</feature>
<evidence type="ECO:0000256" key="4">
    <source>
        <dbReference type="ARBA" id="ARBA00023018"/>
    </source>
</evidence>
<feature type="compositionally biased region" description="Basic residues" evidence="11">
    <location>
        <begin position="262"/>
        <end position="272"/>
    </location>
</feature>
<evidence type="ECO:0000256" key="2">
    <source>
        <dbReference type="ARBA" id="ARBA00022475"/>
    </source>
</evidence>
<accession>A0A087U2L3</accession>
<dbReference type="AlphaFoldDB" id="A0A087U2L3"/>
<evidence type="ECO:0000313" key="15">
    <source>
        <dbReference type="Proteomes" id="UP000054359"/>
    </source>
</evidence>
<protein>
    <submittedName>
        <fullName evidence="14">Neuronal acetylcholine receptor subunit alpha-7</fullName>
    </submittedName>
</protein>
<evidence type="ECO:0000256" key="5">
    <source>
        <dbReference type="ARBA" id="ARBA00023065"/>
    </source>
</evidence>
<evidence type="ECO:0000313" key="14">
    <source>
        <dbReference type="EMBL" id="KFM71602.1"/>
    </source>
</evidence>
<dbReference type="SUPFAM" id="SSF63712">
    <property type="entry name" value="Nicotinic receptor ligand binding domain-like"/>
    <property type="match status" value="1"/>
</dbReference>
<dbReference type="OrthoDB" id="6415331at2759"/>
<evidence type="ECO:0000256" key="3">
    <source>
        <dbReference type="ARBA" id="ARBA00022692"/>
    </source>
</evidence>
<gene>
    <name evidence="14" type="ORF">X975_16197</name>
</gene>
<keyword evidence="8" id="KW-1071">Ligand-gated ion channel</keyword>
<evidence type="ECO:0000256" key="8">
    <source>
        <dbReference type="ARBA" id="ARBA00023286"/>
    </source>
</evidence>
<keyword evidence="7 14" id="KW-0675">Receptor</keyword>
<feature type="non-terminal residue" evidence="14">
    <location>
        <position position="272"/>
    </location>
</feature>
<dbReference type="InterPro" id="IPR006201">
    <property type="entry name" value="Neur_channel"/>
</dbReference>
<keyword evidence="6" id="KW-0472">Membrane</keyword>
<keyword evidence="4" id="KW-0770">Synapse</keyword>
<sequence>MAAFLSVLGFTLLLCGMSDCRRPRHSPDEHHHVHGHPEKTLREHLFEDYDKLTRPVTKASDAVIVWVGMSPLKLRNLDEKQQEIELDTWVKIKWKDAFLKWQPEDYENLQALVLPAAEVWRPDISVYTAAQDTSVRPPILTNVLVNSTGEITWVPPFTIKSSCPVDSYDHKHEVICNIRIGSWTYHGLLLDLHMSKIDMSNYVDTHPEWRVVTVKTNEDAKLYECCEEEYLHINFNVTLVRKTSVPSRSHRSHSHDNDYSWHRHSHTKRHHG</sequence>
<dbReference type="PRINTS" id="PR00254">
    <property type="entry name" value="NICOTINICR"/>
</dbReference>
<feature type="signal peptide" evidence="12">
    <location>
        <begin position="1"/>
        <end position="20"/>
    </location>
</feature>
<keyword evidence="12" id="KW-0732">Signal</keyword>
<dbReference type="GO" id="GO:0004888">
    <property type="term" value="F:transmembrane signaling receptor activity"/>
    <property type="evidence" value="ECO:0007669"/>
    <property type="project" value="InterPro"/>
</dbReference>
<feature type="region of interest" description="Disordered" evidence="11">
    <location>
        <begin position="246"/>
        <end position="272"/>
    </location>
</feature>
<evidence type="ECO:0000256" key="1">
    <source>
        <dbReference type="ARBA" id="ARBA00022448"/>
    </source>
</evidence>
<evidence type="ECO:0000256" key="12">
    <source>
        <dbReference type="SAM" id="SignalP"/>
    </source>
</evidence>
<keyword evidence="2" id="KW-1003">Cell membrane</keyword>
<dbReference type="GO" id="GO:0022848">
    <property type="term" value="F:acetylcholine-gated monoatomic cation-selective channel activity"/>
    <property type="evidence" value="ECO:0007669"/>
    <property type="project" value="InterPro"/>
</dbReference>
<organism evidence="14 15">
    <name type="scientific">Stegodyphus mimosarum</name>
    <name type="common">African social velvet spider</name>
    <dbReference type="NCBI Taxonomy" id="407821"/>
    <lineage>
        <taxon>Eukaryota</taxon>
        <taxon>Metazoa</taxon>
        <taxon>Ecdysozoa</taxon>
        <taxon>Arthropoda</taxon>
        <taxon>Chelicerata</taxon>
        <taxon>Arachnida</taxon>
        <taxon>Araneae</taxon>
        <taxon>Araneomorphae</taxon>
        <taxon>Entelegynae</taxon>
        <taxon>Eresoidea</taxon>
        <taxon>Eresidae</taxon>
        <taxon>Stegodyphus</taxon>
    </lineage>
</organism>